<organism evidence="1">
    <name type="scientific">hydrothermal vent metagenome</name>
    <dbReference type="NCBI Taxonomy" id="652676"/>
    <lineage>
        <taxon>unclassified sequences</taxon>
        <taxon>metagenomes</taxon>
        <taxon>ecological metagenomes</taxon>
    </lineage>
</organism>
<proteinExistence type="predicted"/>
<protein>
    <submittedName>
        <fullName evidence="1">Uncharacterized protein</fullName>
    </submittedName>
</protein>
<dbReference type="AlphaFoldDB" id="A0A160TD53"/>
<accession>A0A160TD53</accession>
<name>A0A160TD53_9ZZZZ</name>
<reference evidence="1" key="1">
    <citation type="submission" date="2015-10" db="EMBL/GenBank/DDBJ databases">
        <authorList>
            <person name="Gilbert D.G."/>
        </authorList>
    </citation>
    <scope>NUCLEOTIDE SEQUENCE</scope>
</reference>
<evidence type="ECO:0000313" key="1">
    <source>
        <dbReference type="EMBL" id="CUS41881.1"/>
    </source>
</evidence>
<dbReference type="EMBL" id="CZQC01000056">
    <property type="protein sequence ID" value="CUS41881.1"/>
    <property type="molecule type" value="Genomic_DNA"/>
</dbReference>
<gene>
    <name evidence="1" type="ORF">MGWOODY_Tha1103</name>
</gene>
<sequence length="125" mass="13342">MLIENSSDLIKRHQMVTLPSGALAHEAELINGQALVISSDGLAVYSRAGMVGDPLGNGLLRSVAIPADFCLTLQNGAYIQEHRAGYVGLSDGRVCLITLNDAQLFPSKQQALRNQNEIVRIALGS</sequence>